<dbReference type="GO" id="GO:0004582">
    <property type="term" value="F:dolichyl-phosphate beta-D-mannosyltransferase activity"/>
    <property type="evidence" value="ECO:0007669"/>
    <property type="project" value="InterPro"/>
</dbReference>
<dbReference type="GO" id="GO:0016020">
    <property type="term" value="C:membrane"/>
    <property type="evidence" value="ECO:0007669"/>
    <property type="project" value="UniProtKB-SubCell"/>
</dbReference>
<dbReference type="CDD" id="cd06442">
    <property type="entry name" value="DPM1_like"/>
    <property type="match status" value="1"/>
</dbReference>
<dbReference type="InterPro" id="IPR001173">
    <property type="entry name" value="Glyco_trans_2-like"/>
</dbReference>
<sequence>MYELTVVLPTYNEAGNLPALVHRIERLGLNSEIIVVDDGSKDGTAEVARALMNEYGNIKLIEREGKQGIDTAVRDAAAVASADYIAVMDSDLQHPPEMLPVMLREARSGKDIVVASRYVTGSANRMGLMRRLVSRAATSAVHFLVPQAKNIRDPLSGFFLFYRKAVSLEEATHGSYKILLEIIARNRVSAVEVPFSFGERYSGKSKLGLTEMIRFASLTFRLSDYRAAKFITVGLVGIAINEGILFMLEPHAPLLLASAVAVEASIVSNFIMNNTWTFRRKAKVGFFRGLVKYNFVTIVGGIINILILGMLVFAHFEYLAANFIGTLFGFAANYLGSEGIVWHVRLPN</sequence>
<dbReference type="InterPro" id="IPR007267">
    <property type="entry name" value="GtrA_DPMS_TM"/>
</dbReference>
<evidence type="ECO:0000256" key="2">
    <source>
        <dbReference type="ARBA" id="ARBA00006739"/>
    </source>
</evidence>
<dbReference type="GO" id="GO:0000271">
    <property type="term" value="P:polysaccharide biosynthetic process"/>
    <property type="evidence" value="ECO:0007669"/>
    <property type="project" value="InterPro"/>
</dbReference>
<evidence type="ECO:0000256" key="7">
    <source>
        <dbReference type="ARBA" id="ARBA00023136"/>
    </source>
</evidence>
<keyword evidence="6 8" id="KW-1133">Transmembrane helix</keyword>
<evidence type="ECO:0000256" key="4">
    <source>
        <dbReference type="ARBA" id="ARBA00022679"/>
    </source>
</evidence>
<dbReference type="AlphaFoldDB" id="A0A8J7YUI7"/>
<organism evidence="11 12">
    <name type="scientific">Candidatus Sysuiplasma superficiale</name>
    <dbReference type="NCBI Taxonomy" id="2823368"/>
    <lineage>
        <taxon>Archaea</taxon>
        <taxon>Methanobacteriati</taxon>
        <taxon>Thermoplasmatota</taxon>
        <taxon>Thermoplasmata</taxon>
        <taxon>Candidatus Sysuiplasmatales</taxon>
        <taxon>Candidatus Sysuiplasmataceae</taxon>
        <taxon>Candidatus Sysuiplasma</taxon>
    </lineage>
</organism>
<comment type="subcellular location">
    <subcellularLocation>
        <location evidence="1">Membrane</location>
        <topology evidence="1">Multi-pass membrane protein</topology>
    </subcellularLocation>
</comment>
<feature type="domain" description="Glycosyltransferase 2-like" evidence="9">
    <location>
        <begin position="5"/>
        <end position="164"/>
    </location>
</feature>
<evidence type="ECO:0000256" key="6">
    <source>
        <dbReference type="ARBA" id="ARBA00022989"/>
    </source>
</evidence>
<name>A0A8J7YUI7_9ARCH</name>
<comment type="similarity">
    <text evidence="2">Belongs to the glycosyltransferase 2 family.</text>
</comment>
<evidence type="ECO:0000259" key="10">
    <source>
        <dbReference type="Pfam" id="PF04138"/>
    </source>
</evidence>
<keyword evidence="5 8" id="KW-0812">Transmembrane</keyword>
<dbReference type="PANTHER" id="PTHR43398">
    <property type="entry name" value="DOLICHOL-PHOSPHATE MANNOSYLTRANSFERASE SUBUNIT 1"/>
    <property type="match status" value="1"/>
</dbReference>
<dbReference type="PANTHER" id="PTHR43398:SF1">
    <property type="entry name" value="DOLICHOL-PHOSPHATE MANNOSYLTRANSFERASE SUBUNIT 1"/>
    <property type="match status" value="1"/>
</dbReference>
<dbReference type="InterPro" id="IPR029044">
    <property type="entry name" value="Nucleotide-diphossugar_trans"/>
</dbReference>
<evidence type="ECO:0000313" key="12">
    <source>
        <dbReference type="Proteomes" id="UP000716004"/>
    </source>
</evidence>
<evidence type="ECO:0000256" key="1">
    <source>
        <dbReference type="ARBA" id="ARBA00004141"/>
    </source>
</evidence>
<protein>
    <submittedName>
        <fullName evidence="11">Glycosyltransferase family 2 protein</fullName>
    </submittedName>
</protein>
<evidence type="ECO:0000259" key="9">
    <source>
        <dbReference type="Pfam" id="PF00535"/>
    </source>
</evidence>
<keyword evidence="7 8" id="KW-0472">Membrane</keyword>
<dbReference type="GO" id="GO:0006506">
    <property type="term" value="P:GPI anchor biosynthetic process"/>
    <property type="evidence" value="ECO:0007669"/>
    <property type="project" value="TreeGrafter"/>
</dbReference>
<dbReference type="GO" id="GO:0035269">
    <property type="term" value="P:protein O-linked glycosylation via mannose"/>
    <property type="evidence" value="ECO:0007669"/>
    <property type="project" value="TreeGrafter"/>
</dbReference>
<proteinExistence type="inferred from homology"/>
<dbReference type="GO" id="GO:0006488">
    <property type="term" value="P:dolichol-linked oligosaccharide biosynthetic process"/>
    <property type="evidence" value="ECO:0007669"/>
    <property type="project" value="TreeGrafter"/>
</dbReference>
<keyword evidence="3" id="KW-0328">Glycosyltransferase</keyword>
<dbReference type="Pfam" id="PF00535">
    <property type="entry name" value="Glycos_transf_2"/>
    <property type="match status" value="1"/>
</dbReference>
<feature type="transmembrane region" description="Helical" evidence="8">
    <location>
        <begin position="319"/>
        <end position="336"/>
    </location>
</feature>
<gene>
    <name evidence="11" type="ORF">J9259_07780</name>
</gene>
<evidence type="ECO:0000256" key="8">
    <source>
        <dbReference type="SAM" id="Phobius"/>
    </source>
</evidence>
<dbReference type="InterPro" id="IPR039528">
    <property type="entry name" value="DPM1-like"/>
</dbReference>
<reference evidence="11" key="1">
    <citation type="submission" date="2021-04" db="EMBL/GenBank/DDBJ databases">
        <title>Genomic insights into ecological role and evolution of a novel Thermoplasmata order Candidatus Sysuiplasmatales.</title>
        <authorList>
            <person name="Yuan Y."/>
        </authorList>
    </citation>
    <scope>NUCLEOTIDE SEQUENCE</scope>
    <source>
        <strain evidence="11">YP2-bin.285</strain>
    </source>
</reference>
<keyword evidence="4" id="KW-0808">Transferase</keyword>
<feature type="domain" description="GtrA/DPMS transmembrane" evidence="10">
    <location>
        <begin position="229"/>
        <end position="342"/>
    </location>
</feature>
<accession>A0A8J7YUI7</accession>
<evidence type="ECO:0000313" key="11">
    <source>
        <dbReference type="EMBL" id="MBX8632395.1"/>
    </source>
</evidence>
<dbReference type="Gene3D" id="3.90.550.10">
    <property type="entry name" value="Spore Coat Polysaccharide Biosynthesis Protein SpsA, Chain A"/>
    <property type="match status" value="1"/>
</dbReference>
<feature type="transmembrane region" description="Helical" evidence="8">
    <location>
        <begin position="254"/>
        <end position="272"/>
    </location>
</feature>
<dbReference type="SUPFAM" id="SSF53448">
    <property type="entry name" value="Nucleotide-diphospho-sugar transferases"/>
    <property type="match status" value="1"/>
</dbReference>
<evidence type="ECO:0000256" key="5">
    <source>
        <dbReference type="ARBA" id="ARBA00022692"/>
    </source>
</evidence>
<dbReference type="EMBL" id="JAGVSJ010000024">
    <property type="protein sequence ID" value="MBX8632395.1"/>
    <property type="molecule type" value="Genomic_DNA"/>
</dbReference>
<dbReference type="Proteomes" id="UP000716004">
    <property type="component" value="Unassembled WGS sequence"/>
</dbReference>
<dbReference type="Pfam" id="PF04138">
    <property type="entry name" value="GtrA_DPMS_TM"/>
    <property type="match status" value="1"/>
</dbReference>
<comment type="caution">
    <text evidence="11">The sequence shown here is derived from an EMBL/GenBank/DDBJ whole genome shotgun (WGS) entry which is preliminary data.</text>
</comment>
<evidence type="ECO:0000256" key="3">
    <source>
        <dbReference type="ARBA" id="ARBA00022676"/>
    </source>
</evidence>
<feature type="transmembrane region" description="Helical" evidence="8">
    <location>
        <begin position="293"/>
        <end position="313"/>
    </location>
</feature>